<proteinExistence type="predicted"/>
<dbReference type="EMBL" id="BSVB01000001">
    <property type="protein sequence ID" value="GMA93374.1"/>
    <property type="molecule type" value="Genomic_DNA"/>
</dbReference>
<evidence type="ECO:0008006" key="3">
    <source>
        <dbReference type="Google" id="ProtNLM"/>
    </source>
</evidence>
<gene>
    <name evidence="1" type="ORF">GCM10025881_01980</name>
</gene>
<evidence type="ECO:0000313" key="2">
    <source>
        <dbReference type="Proteomes" id="UP001157034"/>
    </source>
</evidence>
<comment type="caution">
    <text evidence="1">The sequence shown here is derived from an EMBL/GenBank/DDBJ whole genome shotgun (WGS) entry which is preliminary data.</text>
</comment>
<reference evidence="2" key="1">
    <citation type="journal article" date="2019" name="Int. J. Syst. Evol. Microbiol.">
        <title>The Global Catalogue of Microorganisms (GCM) 10K type strain sequencing project: providing services to taxonomists for standard genome sequencing and annotation.</title>
        <authorList>
            <consortium name="The Broad Institute Genomics Platform"/>
            <consortium name="The Broad Institute Genome Sequencing Center for Infectious Disease"/>
            <person name="Wu L."/>
            <person name="Ma J."/>
        </authorList>
    </citation>
    <scope>NUCLEOTIDE SEQUENCE [LARGE SCALE GENOMIC DNA]</scope>
    <source>
        <strain evidence="2">NBRC 108894</strain>
    </source>
</reference>
<name>A0ABQ6JZD2_9MICO</name>
<dbReference type="RefSeq" id="WP_284252149.1">
    <property type="nucleotide sequence ID" value="NZ_BAAAQO010000005.1"/>
</dbReference>
<sequence>MTTDPASADRVARDVHHATDDVRAAISALRQLLRRERPDLATALSVGIGIFGYVDLVDDMVEPPSTVPARR</sequence>
<organism evidence="1 2">
    <name type="scientific">Pseudolysinimonas kribbensis</name>
    <dbReference type="NCBI Taxonomy" id="433641"/>
    <lineage>
        <taxon>Bacteria</taxon>
        <taxon>Bacillati</taxon>
        <taxon>Actinomycetota</taxon>
        <taxon>Actinomycetes</taxon>
        <taxon>Micrococcales</taxon>
        <taxon>Microbacteriaceae</taxon>
        <taxon>Pseudolysinimonas</taxon>
    </lineage>
</organism>
<dbReference type="Proteomes" id="UP001157034">
    <property type="component" value="Unassembled WGS sequence"/>
</dbReference>
<keyword evidence="2" id="KW-1185">Reference proteome</keyword>
<accession>A0ABQ6JZD2</accession>
<protein>
    <recommendedName>
        <fullName evidence="3">DUF3618 domain-containing protein</fullName>
    </recommendedName>
</protein>
<evidence type="ECO:0000313" key="1">
    <source>
        <dbReference type="EMBL" id="GMA93374.1"/>
    </source>
</evidence>